<dbReference type="KEGG" id="acoa:RB602_09025"/>
<proteinExistence type="predicted"/>
<organism evidence="2 3">
    <name type="scientific">Alterisphingorhabdus coralli</name>
    <dbReference type="NCBI Taxonomy" id="3071408"/>
    <lineage>
        <taxon>Bacteria</taxon>
        <taxon>Pseudomonadati</taxon>
        <taxon>Pseudomonadota</taxon>
        <taxon>Alphaproteobacteria</taxon>
        <taxon>Sphingomonadales</taxon>
        <taxon>Sphingomonadaceae</taxon>
        <taxon>Alterisphingorhabdus (ex Yan et al. 2024)</taxon>
    </lineage>
</organism>
<keyword evidence="1" id="KW-0732">Signal</keyword>
<reference evidence="2 3" key="1">
    <citation type="submission" date="2023-10" db="EMBL/GenBank/DDBJ databases">
        <title>Complete genome sequence of a Sphingomonadaceae bacterium.</title>
        <authorList>
            <person name="Yan C."/>
        </authorList>
    </citation>
    <scope>NUCLEOTIDE SEQUENCE [LARGE SCALE GENOMIC DNA]</scope>
    <source>
        <strain evidence="2 3">SCSIO 66989</strain>
    </source>
</reference>
<gene>
    <name evidence="2" type="ORF">RB602_09025</name>
</gene>
<dbReference type="Proteomes" id="UP001302429">
    <property type="component" value="Chromosome"/>
</dbReference>
<dbReference type="EMBL" id="CP136594">
    <property type="protein sequence ID" value="WOE74005.1"/>
    <property type="molecule type" value="Genomic_DNA"/>
</dbReference>
<name>A0AA97F7L8_9SPHN</name>
<evidence type="ECO:0000256" key="1">
    <source>
        <dbReference type="SAM" id="SignalP"/>
    </source>
</evidence>
<protein>
    <submittedName>
        <fullName evidence="2">Uncharacterized protein</fullName>
    </submittedName>
</protein>
<dbReference type="AlphaFoldDB" id="A0AA97F7L8"/>
<keyword evidence="3" id="KW-1185">Reference proteome</keyword>
<evidence type="ECO:0000313" key="3">
    <source>
        <dbReference type="Proteomes" id="UP001302429"/>
    </source>
</evidence>
<dbReference type="RefSeq" id="WP_317080236.1">
    <property type="nucleotide sequence ID" value="NZ_CP136594.1"/>
</dbReference>
<feature type="signal peptide" evidence="1">
    <location>
        <begin position="1"/>
        <end position="18"/>
    </location>
</feature>
<evidence type="ECO:0000313" key="2">
    <source>
        <dbReference type="EMBL" id="WOE74005.1"/>
    </source>
</evidence>
<accession>A0AA97F7L8</accession>
<feature type="chain" id="PRO_5041692439" evidence="1">
    <location>
        <begin position="19"/>
        <end position="192"/>
    </location>
</feature>
<sequence length="192" mass="21290">MRLFLIGGAIALAAPAFAQSNDFSDQDAAEAESEPLLPAASSSQMIAVFRDLCFAPFPSREDFIRGMEDNVSGFRRDRTRRGPWRWDNGRFQLDYISDRMAPAGVPAPQCSVSATIAADPDHLSLARSLDSKLLIGKGKSSGRRGRNSTIWTLDSGEDSRFRIFLKSEPHGPERLKARMIIMKLPEYVIEGE</sequence>